<keyword evidence="1" id="KW-0472">Membrane</keyword>
<dbReference type="InterPro" id="IPR000742">
    <property type="entry name" value="EGF"/>
</dbReference>
<dbReference type="AlphaFoldDB" id="F4Q2A5"/>
<dbReference type="PROSITE" id="PS00022">
    <property type="entry name" value="EGF_1"/>
    <property type="match status" value="1"/>
</dbReference>
<sequence length="624" mass="68093">MMCKTVLIVTIIIITSLMFLSNVQAQCLTTEIDLGVKGCFANGTTYLTLSLCNDGDTLYTTFGVCNGQDLGKISTPAMYGQARTINIYLCLLGNNYLSFRSCGGSYWTYNLMDPIKPYQQSYLFLLTCGSNYGQVAAYGTPSDTVATMTKLCGVYGLRYMSQAALGQYVCPNCNHGSCVIQNGVGTVTCKCSDGWNGRFCDQQIPIGTPTISNVTGEIFDTSGGQLTITGQGFGSTSNNIFISIGGVPCSNISIVTFNTEVRCNVTDDVYLSPVSHRLLLNVSGLQAPELLYVHVKSAVFETCTVGGNCQHGNCTYNGCQCFTGYTGYNCSEKQSSITTTVAQNNNGTLNVSIYGNSSSSSTTSTSLFQIKMIRIDESDIDGMVINSIDLTRLNWTLSTNNETDKWTYNTLFGGGTSIQVKFVFYVNATIIPFSNQQLDINAQTLKATILISNYTFAGLLNTLSIVFETGFNNDAETVESCSIEQSNNIFNQNLYTSIQNPNGGLVSRYLSYAEVDTHPVRIETKLLSSTNSSQIIGVSIPYFSQYGLVDPDFSIFFNDGETKVGNCVDQEEKEEEERQWRLITGVVVGGIGFILLVSVIVVIGHKKMWISKLRIKIGQEVEMH</sequence>
<dbReference type="STRING" id="1054147.F4Q2A5"/>
<feature type="signal peptide" evidence="2">
    <location>
        <begin position="1"/>
        <end position="25"/>
    </location>
</feature>
<dbReference type="InterPro" id="IPR054484">
    <property type="entry name" value="ComC_SSD"/>
</dbReference>
<dbReference type="SUPFAM" id="SSF81296">
    <property type="entry name" value="E set domains"/>
    <property type="match status" value="1"/>
</dbReference>
<accession>F4Q2A5</accession>
<feature type="transmembrane region" description="Helical" evidence="1">
    <location>
        <begin position="580"/>
        <end position="604"/>
    </location>
</feature>
<name>F4Q2A5_CACFS</name>
<organism evidence="5 6">
    <name type="scientific">Cavenderia fasciculata</name>
    <name type="common">Slime mold</name>
    <name type="synonym">Dictyostelium fasciculatum</name>
    <dbReference type="NCBI Taxonomy" id="261658"/>
    <lineage>
        <taxon>Eukaryota</taxon>
        <taxon>Amoebozoa</taxon>
        <taxon>Evosea</taxon>
        <taxon>Eumycetozoa</taxon>
        <taxon>Dictyostelia</taxon>
        <taxon>Acytosteliales</taxon>
        <taxon>Cavenderiaceae</taxon>
        <taxon>Cavenderia</taxon>
    </lineage>
</organism>
<evidence type="ECO:0000259" key="3">
    <source>
        <dbReference type="PROSITE" id="PS00022"/>
    </source>
</evidence>
<dbReference type="Gene3D" id="2.10.25.10">
    <property type="entry name" value="Laminin"/>
    <property type="match status" value="1"/>
</dbReference>
<dbReference type="PANTHER" id="PTHR31378">
    <property type="entry name" value="EGF-LIKE DOMAIN-CONTAINING PROTEIN-RELATED-RELATED"/>
    <property type="match status" value="1"/>
</dbReference>
<dbReference type="Gene3D" id="2.60.40.10">
    <property type="entry name" value="Immunoglobulins"/>
    <property type="match status" value="1"/>
</dbReference>
<feature type="domain" description="EGF-like" evidence="3 4">
    <location>
        <begin position="189"/>
        <end position="200"/>
    </location>
</feature>
<dbReference type="KEGG" id="dfa:DFA_06792"/>
<dbReference type="RefSeq" id="XP_004366166.1">
    <property type="nucleotide sequence ID" value="XM_004366109.1"/>
</dbReference>
<dbReference type="InterPro" id="IPR013783">
    <property type="entry name" value="Ig-like_fold"/>
</dbReference>
<dbReference type="InterPro" id="IPR014756">
    <property type="entry name" value="Ig_E-set"/>
</dbReference>
<evidence type="ECO:0000256" key="1">
    <source>
        <dbReference type="SAM" id="Phobius"/>
    </source>
</evidence>
<gene>
    <name evidence="5" type="ORF">DFA_06792</name>
</gene>
<proteinExistence type="predicted"/>
<dbReference type="OrthoDB" id="19519at2759"/>
<reference evidence="6" key="1">
    <citation type="journal article" date="2011" name="Genome Res.">
        <title>Phylogeny-wide analysis of social amoeba genomes highlights ancient origins for complex intercellular communication.</title>
        <authorList>
            <person name="Heidel A.J."/>
            <person name="Lawal H.M."/>
            <person name="Felder M."/>
            <person name="Schilde C."/>
            <person name="Helps N.R."/>
            <person name="Tunggal B."/>
            <person name="Rivero F."/>
            <person name="John U."/>
            <person name="Schleicher M."/>
            <person name="Eichinger L."/>
            <person name="Platzer M."/>
            <person name="Noegel A.A."/>
            <person name="Schaap P."/>
            <person name="Gloeckner G."/>
        </authorList>
    </citation>
    <scope>NUCLEOTIDE SEQUENCE [LARGE SCALE GENOMIC DNA]</scope>
    <source>
        <strain evidence="6">SH3</strain>
    </source>
</reference>
<keyword evidence="2" id="KW-0732">Signal</keyword>
<keyword evidence="6" id="KW-1185">Reference proteome</keyword>
<dbReference type="CDD" id="cd00603">
    <property type="entry name" value="IPT_PCSR"/>
    <property type="match status" value="1"/>
</dbReference>
<dbReference type="GeneID" id="14870109"/>
<dbReference type="EMBL" id="GL883020">
    <property type="protein sequence ID" value="EGG18125.1"/>
    <property type="molecule type" value="Genomic_DNA"/>
</dbReference>
<dbReference type="Proteomes" id="UP000007797">
    <property type="component" value="Unassembled WGS sequence"/>
</dbReference>
<evidence type="ECO:0000256" key="2">
    <source>
        <dbReference type="SAM" id="SignalP"/>
    </source>
</evidence>
<evidence type="ECO:0000313" key="5">
    <source>
        <dbReference type="EMBL" id="EGG18125.1"/>
    </source>
</evidence>
<dbReference type="Pfam" id="PF22933">
    <property type="entry name" value="ComC_SSD"/>
    <property type="match status" value="1"/>
</dbReference>
<protein>
    <recommendedName>
        <fullName evidence="3 4">EGF-like domain-containing protein</fullName>
    </recommendedName>
</protein>
<dbReference type="Pfam" id="PF01833">
    <property type="entry name" value="TIG"/>
    <property type="match status" value="1"/>
</dbReference>
<keyword evidence="1" id="KW-0812">Transmembrane</keyword>
<dbReference type="InterPro" id="IPR002909">
    <property type="entry name" value="IPT_dom"/>
</dbReference>
<feature type="chain" id="PRO_5003319849" description="EGF-like domain-containing protein" evidence="2">
    <location>
        <begin position="26"/>
        <end position="624"/>
    </location>
</feature>
<keyword evidence="1" id="KW-1133">Transmembrane helix</keyword>
<evidence type="ECO:0000259" key="4">
    <source>
        <dbReference type="PROSITE" id="PS01186"/>
    </source>
</evidence>
<dbReference type="SUPFAM" id="SSF57196">
    <property type="entry name" value="EGF/Laminin"/>
    <property type="match status" value="1"/>
</dbReference>
<evidence type="ECO:0000313" key="6">
    <source>
        <dbReference type="Proteomes" id="UP000007797"/>
    </source>
</evidence>
<dbReference type="PROSITE" id="PS01186">
    <property type="entry name" value="EGF_2"/>
    <property type="match status" value="1"/>
</dbReference>